<reference evidence="3 4" key="1">
    <citation type="submission" date="2020-06" db="EMBL/GenBank/DDBJ databases">
        <authorList>
            <person name="Criscuolo A."/>
        </authorList>
    </citation>
    <scope>NUCLEOTIDE SEQUENCE [LARGE SCALE GENOMIC DNA]</scope>
    <source>
        <strain evidence="4">CIP 111411</strain>
    </source>
</reference>
<evidence type="ECO:0000256" key="1">
    <source>
        <dbReference type="SAM" id="Coils"/>
    </source>
</evidence>
<feature type="coiled-coil region" evidence="1">
    <location>
        <begin position="112"/>
        <end position="146"/>
    </location>
</feature>
<name>A0A6V6YU55_9FLAO</name>
<feature type="signal peptide" evidence="2">
    <location>
        <begin position="1"/>
        <end position="18"/>
    </location>
</feature>
<feature type="coiled-coil region" evidence="1">
    <location>
        <begin position="58"/>
        <end position="85"/>
    </location>
</feature>
<accession>A0A6V6YU55</accession>
<keyword evidence="4" id="KW-1185">Reference proteome</keyword>
<dbReference type="RefSeq" id="WP_078227206.1">
    <property type="nucleotide sequence ID" value="NZ_CAIJDP010000060.1"/>
</dbReference>
<gene>
    <name evidence="3" type="ORF">FLAT13_01415</name>
</gene>
<dbReference type="Proteomes" id="UP000530060">
    <property type="component" value="Unassembled WGS sequence"/>
</dbReference>
<evidence type="ECO:0000313" key="4">
    <source>
        <dbReference type="Proteomes" id="UP000530060"/>
    </source>
</evidence>
<proteinExistence type="predicted"/>
<protein>
    <submittedName>
        <fullName evidence="3">Uncharacterized protein</fullName>
    </submittedName>
</protein>
<evidence type="ECO:0000256" key="2">
    <source>
        <dbReference type="SAM" id="SignalP"/>
    </source>
</evidence>
<evidence type="ECO:0000313" key="3">
    <source>
        <dbReference type="EMBL" id="CAD0002819.1"/>
    </source>
</evidence>
<feature type="chain" id="PRO_5027957535" evidence="2">
    <location>
        <begin position="19"/>
        <end position="157"/>
    </location>
</feature>
<keyword evidence="1" id="KW-0175">Coiled coil</keyword>
<keyword evidence="2" id="KW-0732">Signal</keyword>
<sequence>MRLHLITLIILLPLFVTAQNFNPPKYTPPTQNEMFPWMYDRPKPQKVEIVKPYSRNSIENAEAKLAKEERKLKKLGNKVWDIEADLKIKIKNLQHLENTPQNSNDSNRQKNIEKCKKEINESQDKLNNAKIELELSSKRAEELEKAVEDAKFIRTEY</sequence>
<dbReference type="AlphaFoldDB" id="A0A6V6YU55"/>
<dbReference type="EMBL" id="CAIJDP010000060">
    <property type="protein sequence ID" value="CAD0002819.1"/>
    <property type="molecule type" value="Genomic_DNA"/>
</dbReference>
<organism evidence="3 4">
    <name type="scientific">Flavobacterium salmonis</name>
    <dbReference type="NCBI Taxonomy" id="2654844"/>
    <lineage>
        <taxon>Bacteria</taxon>
        <taxon>Pseudomonadati</taxon>
        <taxon>Bacteroidota</taxon>
        <taxon>Flavobacteriia</taxon>
        <taxon>Flavobacteriales</taxon>
        <taxon>Flavobacteriaceae</taxon>
        <taxon>Flavobacterium</taxon>
    </lineage>
</organism>
<comment type="caution">
    <text evidence="3">The sequence shown here is derived from an EMBL/GenBank/DDBJ whole genome shotgun (WGS) entry which is preliminary data.</text>
</comment>